<dbReference type="Proteomes" id="UP001141327">
    <property type="component" value="Unassembled WGS sequence"/>
</dbReference>
<comment type="caution">
    <text evidence="1">The sequence shown here is derived from an EMBL/GenBank/DDBJ whole genome shotgun (WGS) entry which is preliminary data.</text>
</comment>
<evidence type="ECO:0000313" key="1">
    <source>
        <dbReference type="EMBL" id="KAJ4452812.1"/>
    </source>
</evidence>
<accession>A0ABQ8U3K1</accession>
<reference evidence="1" key="1">
    <citation type="journal article" date="2022" name="bioRxiv">
        <title>Genomics of Preaxostyla Flagellates Illuminates Evolutionary Transitions and the Path Towards Mitochondrial Loss.</title>
        <authorList>
            <person name="Novak L.V.F."/>
            <person name="Treitli S.C."/>
            <person name="Pyrih J."/>
            <person name="Halakuc P."/>
            <person name="Pipaliya S.V."/>
            <person name="Vacek V."/>
            <person name="Brzon O."/>
            <person name="Soukal P."/>
            <person name="Eme L."/>
            <person name="Dacks J.B."/>
            <person name="Karnkowska A."/>
            <person name="Elias M."/>
            <person name="Hampl V."/>
        </authorList>
    </citation>
    <scope>NUCLEOTIDE SEQUENCE</scope>
    <source>
        <strain evidence="1">RCP-MX</strain>
    </source>
</reference>
<dbReference type="EMBL" id="JAPMOS010000382">
    <property type="protein sequence ID" value="KAJ4452812.1"/>
    <property type="molecule type" value="Genomic_DNA"/>
</dbReference>
<gene>
    <name evidence="1" type="ORF">PAPYR_12918</name>
</gene>
<organism evidence="1 2">
    <name type="scientific">Paratrimastix pyriformis</name>
    <dbReference type="NCBI Taxonomy" id="342808"/>
    <lineage>
        <taxon>Eukaryota</taxon>
        <taxon>Metamonada</taxon>
        <taxon>Preaxostyla</taxon>
        <taxon>Paratrimastigidae</taxon>
        <taxon>Paratrimastix</taxon>
    </lineage>
</organism>
<name>A0ABQ8U3K1_9EUKA</name>
<protein>
    <submittedName>
        <fullName evidence="1">Uncharacterized protein</fullName>
    </submittedName>
</protein>
<sequence>MSPPEVGLINWAAAAQQVQPCGLHTPLDLHLPPSWATSGSTRGNFFASMPPFHGSSSGTFASDYPVDHSDNDLQNCLDHRHILRHPFQEYHLHRPLSISPLLHPSFLYFHLDRIDEFFLPSPTLVLTLTIYQKHIWAHPSCFFHFSLAKSKD</sequence>
<proteinExistence type="predicted"/>
<keyword evidence="2" id="KW-1185">Reference proteome</keyword>
<evidence type="ECO:0000313" key="2">
    <source>
        <dbReference type="Proteomes" id="UP001141327"/>
    </source>
</evidence>